<name>A0ABQ3DJR3_9ACTN</name>
<dbReference type="EMBL" id="BMVO01000005">
    <property type="protein sequence ID" value="GHA98809.1"/>
    <property type="molecule type" value="Genomic_DNA"/>
</dbReference>
<dbReference type="Pfam" id="PF05239">
    <property type="entry name" value="PRC"/>
    <property type="match status" value="1"/>
</dbReference>
<comment type="caution">
    <text evidence="3">The sequence shown here is derived from an EMBL/GenBank/DDBJ whole genome shotgun (WGS) entry which is preliminary data.</text>
</comment>
<feature type="region of interest" description="Disordered" evidence="1">
    <location>
        <begin position="127"/>
        <end position="146"/>
    </location>
</feature>
<keyword evidence="4" id="KW-1185">Reference proteome</keyword>
<dbReference type="InterPro" id="IPR011033">
    <property type="entry name" value="PRC_barrel-like_sf"/>
</dbReference>
<evidence type="ECO:0000256" key="1">
    <source>
        <dbReference type="SAM" id="MobiDB-lite"/>
    </source>
</evidence>
<accession>A0ABQ3DJR3</accession>
<organism evidence="3 4">
    <name type="scientific">Streptomyces chryseus</name>
    <dbReference type="NCBI Taxonomy" id="68186"/>
    <lineage>
        <taxon>Bacteria</taxon>
        <taxon>Bacillati</taxon>
        <taxon>Actinomycetota</taxon>
        <taxon>Actinomycetes</taxon>
        <taxon>Kitasatosporales</taxon>
        <taxon>Streptomycetaceae</taxon>
        <taxon>Streptomyces</taxon>
    </lineage>
</organism>
<proteinExistence type="predicted"/>
<dbReference type="RefSeq" id="WP_138893962.1">
    <property type="nucleotide sequence ID" value="NZ_BMVO01000005.1"/>
</dbReference>
<dbReference type="InterPro" id="IPR027275">
    <property type="entry name" value="PRC-brl_dom"/>
</dbReference>
<dbReference type="InterPro" id="IPR014747">
    <property type="entry name" value="Bac_photo_RC_H_C"/>
</dbReference>
<sequence length="146" mass="15556">MITQEQLGRLTGRPVHDADGLDIGHVERLLLDDTTGRPEWALVRGGPSGPGDAFVPLREAVLAGDHVEVAFTAAAIAAAPGTGGDDVLTVVDERTLFAHYGIRDVREQVNADEGTGWSAMDRAQHIRAGASGHEDARTRLRPYDPA</sequence>
<feature type="domain" description="PRC-barrel" evidence="2">
    <location>
        <begin position="8"/>
        <end position="73"/>
    </location>
</feature>
<dbReference type="SUPFAM" id="SSF50346">
    <property type="entry name" value="PRC-barrel domain"/>
    <property type="match status" value="1"/>
</dbReference>
<reference evidence="4" key="1">
    <citation type="journal article" date="2019" name="Int. J. Syst. Evol. Microbiol.">
        <title>The Global Catalogue of Microorganisms (GCM) 10K type strain sequencing project: providing services to taxonomists for standard genome sequencing and annotation.</title>
        <authorList>
            <consortium name="The Broad Institute Genomics Platform"/>
            <consortium name="The Broad Institute Genome Sequencing Center for Infectious Disease"/>
            <person name="Wu L."/>
            <person name="Ma J."/>
        </authorList>
    </citation>
    <scope>NUCLEOTIDE SEQUENCE [LARGE SCALE GENOMIC DNA]</scope>
    <source>
        <strain evidence="4">JCM 4737</strain>
    </source>
</reference>
<evidence type="ECO:0000259" key="2">
    <source>
        <dbReference type="Pfam" id="PF05239"/>
    </source>
</evidence>
<dbReference type="Proteomes" id="UP000599437">
    <property type="component" value="Unassembled WGS sequence"/>
</dbReference>
<evidence type="ECO:0000313" key="4">
    <source>
        <dbReference type="Proteomes" id="UP000599437"/>
    </source>
</evidence>
<feature type="compositionally biased region" description="Basic and acidic residues" evidence="1">
    <location>
        <begin position="132"/>
        <end position="146"/>
    </location>
</feature>
<dbReference type="Gene3D" id="3.90.50.10">
    <property type="entry name" value="Photosynthetic Reaction Center, subunit H, domain 2"/>
    <property type="match status" value="1"/>
</dbReference>
<evidence type="ECO:0000313" key="3">
    <source>
        <dbReference type="EMBL" id="GHA98809.1"/>
    </source>
</evidence>
<protein>
    <recommendedName>
        <fullName evidence="2">PRC-barrel domain-containing protein</fullName>
    </recommendedName>
</protein>
<gene>
    <name evidence="3" type="ORF">GCM10010346_21910</name>
</gene>